<dbReference type="OrthoDB" id="103349at2759"/>
<gene>
    <name evidence="3" type="ORF">BU23DRAFT_584287</name>
</gene>
<dbReference type="InterPro" id="IPR000917">
    <property type="entry name" value="Sulfatase_N"/>
</dbReference>
<dbReference type="Pfam" id="PF00884">
    <property type="entry name" value="Sulfatase"/>
    <property type="match status" value="1"/>
</dbReference>
<dbReference type="SUPFAM" id="SSF53649">
    <property type="entry name" value="Alkaline phosphatase-like"/>
    <property type="match status" value="1"/>
</dbReference>
<evidence type="ECO:0000259" key="2">
    <source>
        <dbReference type="Pfam" id="PF00884"/>
    </source>
</evidence>
<dbReference type="Gene3D" id="3.40.720.10">
    <property type="entry name" value="Alkaline Phosphatase, subunit A"/>
    <property type="match status" value="2"/>
</dbReference>
<evidence type="ECO:0000256" key="1">
    <source>
        <dbReference type="ARBA" id="ARBA00008779"/>
    </source>
</evidence>
<evidence type="ECO:0000313" key="3">
    <source>
        <dbReference type="EMBL" id="KAF1966594.1"/>
    </source>
</evidence>
<keyword evidence="4" id="KW-1185">Reference proteome</keyword>
<reference evidence="3" key="1">
    <citation type="journal article" date="2020" name="Stud. Mycol.">
        <title>101 Dothideomycetes genomes: a test case for predicting lifestyles and emergence of pathogens.</title>
        <authorList>
            <person name="Haridas S."/>
            <person name="Albert R."/>
            <person name="Binder M."/>
            <person name="Bloem J."/>
            <person name="Labutti K."/>
            <person name="Salamov A."/>
            <person name="Andreopoulos B."/>
            <person name="Baker S."/>
            <person name="Barry K."/>
            <person name="Bills G."/>
            <person name="Bluhm B."/>
            <person name="Cannon C."/>
            <person name="Castanera R."/>
            <person name="Culley D."/>
            <person name="Daum C."/>
            <person name="Ezra D."/>
            <person name="Gonzalez J."/>
            <person name="Henrissat B."/>
            <person name="Kuo A."/>
            <person name="Liang C."/>
            <person name="Lipzen A."/>
            <person name="Lutzoni F."/>
            <person name="Magnuson J."/>
            <person name="Mondo S."/>
            <person name="Nolan M."/>
            <person name="Ohm R."/>
            <person name="Pangilinan J."/>
            <person name="Park H.-J."/>
            <person name="Ramirez L."/>
            <person name="Alfaro M."/>
            <person name="Sun H."/>
            <person name="Tritt A."/>
            <person name="Yoshinaga Y."/>
            <person name="Zwiers L.-H."/>
            <person name="Turgeon B."/>
            <person name="Goodwin S."/>
            <person name="Spatafora J."/>
            <person name="Crous P."/>
            <person name="Grigoriev I."/>
        </authorList>
    </citation>
    <scope>NUCLEOTIDE SEQUENCE</scope>
    <source>
        <strain evidence="3">CBS 107.79</strain>
    </source>
</reference>
<dbReference type="Proteomes" id="UP000800036">
    <property type="component" value="Unassembled WGS sequence"/>
</dbReference>
<dbReference type="AlphaFoldDB" id="A0A6A5UPI3"/>
<dbReference type="Gene3D" id="3.30.1120.10">
    <property type="match status" value="1"/>
</dbReference>
<sequence>MLVSDRCSTLRKSNCSLSGNRHLGLTQETSPHARGFDYTFMFLSGCENRFNYEPQLDDPSHALFTPMNAGKFSMQDDKFFDQTNPKHAPRDFYSTTSFTDDSEQPFFAYLPFTIPHWQLHAPREIIEKYKGMYDEGPYKLREKRLERLIEIDFIKPDGELDNTFILFMSDNGADGAMLAAIPIMGDAGAVTKIIEKYYNNELDNMGMADSYIWYGAEWAHASSAPSRGYKTWITEGGIRCPCLIRYPPLHKANAKLVGGAITDSFSTVMDVLPTTLDLAGGSGQAARRQLVAHLSGMQEGFHDEEKEITGWGLFGERAIRQGPWKAVRMFPPRGKDKWEFYNVKEDPEELHDKAEQEKEVLEKLVRHLEVYYAETGMFDPGQEFEYTKYC</sequence>
<protein>
    <submittedName>
        <fullName evidence="3">Alkaline phosphatase-like protein</fullName>
    </submittedName>
</protein>
<accession>A0A6A5UPI3</accession>
<organism evidence="3 4">
    <name type="scientific">Bimuria novae-zelandiae CBS 107.79</name>
    <dbReference type="NCBI Taxonomy" id="1447943"/>
    <lineage>
        <taxon>Eukaryota</taxon>
        <taxon>Fungi</taxon>
        <taxon>Dikarya</taxon>
        <taxon>Ascomycota</taxon>
        <taxon>Pezizomycotina</taxon>
        <taxon>Dothideomycetes</taxon>
        <taxon>Pleosporomycetidae</taxon>
        <taxon>Pleosporales</taxon>
        <taxon>Massarineae</taxon>
        <taxon>Didymosphaeriaceae</taxon>
        <taxon>Bimuria</taxon>
    </lineage>
</organism>
<proteinExistence type="inferred from homology"/>
<comment type="similarity">
    <text evidence="1">Belongs to the sulfatase family.</text>
</comment>
<dbReference type="EMBL" id="ML976743">
    <property type="protein sequence ID" value="KAF1966594.1"/>
    <property type="molecule type" value="Genomic_DNA"/>
</dbReference>
<feature type="domain" description="Sulfatase N-terminal" evidence="2">
    <location>
        <begin position="20"/>
        <end position="280"/>
    </location>
</feature>
<evidence type="ECO:0000313" key="4">
    <source>
        <dbReference type="Proteomes" id="UP000800036"/>
    </source>
</evidence>
<dbReference type="PANTHER" id="PTHR42693:SF33">
    <property type="entry name" value="ARYLSULFATASE"/>
    <property type="match status" value="1"/>
</dbReference>
<dbReference type="InterPro" id="IPR050738">
    <property type="entry name" value="Sulfatase"/>
</dbReference>
<dbReference type="GO" id="GO:0004065">
    <property type="term" value="F:arylsulfatase activity"/>
    <property type="evidence" value="ECO:0007669"/>
    <property type="project" value="TreeGrafter"/>
</dbReference>
<dbReference type="PANTHER" id="PTHR42693">
    <property type="entry name" value="ARYLSULFATASE FAMILY MEMBER"/>
    <property type="match status" value="1"/>
</dbReference>
<name>A0A6A5UPI3_9PLEO</name>
<dbReference type="InterPro" id="IPR017850">
    <property type="entry name" value="Alkaline_phosphatase_core_sf"/>
</dbReference>